<dbReference type="PANTHER" id="PTHR10953">
    <property type="entry name" value="UBIQUITIN-ACTIVATING ENZYME E1"/>
    <property type="match status" value="1"/>
</dbReference>
<dbReference type="SUPFAM" id="SSF69572">
    <property type="entry name" value="Activating enzymes of the ubiquitin-like proteins"/>
    <property type="match status" value="1"/>
</dbReference>
<dbReference type="InterPro" id="IPR035985">
    <property type="entry name" value="Ubiquitin-activating_enz"/>
</dbReference>
<name>A0ABX1GTD5_9FLAO</name>
<dbReference type="Pfam" id="PF00899">
    <property type="entry name" value="ThiF"/>
    <property type="match status" value="1"/>
</dbReference>
<dbReference type="Proteomes" id="UP000718451">
    <property type="component" value="Unassembled WGS sequence"/>
</dbReference>
<dbReference type="PROSITE" id="PS50206">
    <property type="entry name" value="RHODANESE_3"/>
    <property type="match status" value="1"/>
</dbReference>
<proteinExistence type="predicted"/>
<evidence type="ECO:0000313" key="2">
    <source>
        <dbReference type="EMBL" id="NKI32306.1"/>
    </source>
</evidence>
<comment type="caution">
    <text evidence="2">The sequence shown here is derived from an EMBL/GenBank/DDBJ whole genome shotgun (WGS) entry which is preliminary data.</text>
</comment>
<dbReference type="SMART" id="SM00450">
    <property type="entry name" value="RHOD"/>
    <property type="match status" value="1"/>
</dbReference>
<dbReference type="CDD" id="cd00158">
    <property type="entry name" value="RHOD"/>
    <property type="match status" value="1"/>
</dbReference>
<gene>
    <name evidence="2" type="ORF">HCU67_10160</name>
</gene>
<evidence type="ECO:0000259" key="1">
    <source>
        <dbReference type="PROSITE" id="PS50206"/>
    </source>
</evidence>
<dbReference type="Gene3D" id="3.40.50.720">
    <property type="entry name" value="NAD(P)-binding Rossmann-like Domain"/>
    <property type="match status" value="1"/>
</dbReference>
<evidence type="ECO:0000313" key="3">
    <source>
        <dbReference type="Proteomes" id="UP000718451"/>
    </source>
</evidence>
<reference evidence="2 3" key="1">
    <citation type="submission" date="2020-04" db="EMBL/GenBank/DDBJ databases">
        <authorList>
            <person name="Yoon J."/>
        </authorList>
    </citation>
    <scope>NUCLEOTIDE SEQUENCE [LARGE SCALE GENOMIC DNA]</scope>
    <source>
        <strain evidence="2 3">DJ-13</strain>
    </source>
</reference>
<dbReference type="RefSeq" id="WP_168552517.1">
    <property type="nucleotide sequence ID" value="NZ_JAAWWL010000002.1"/>
</dbReference>
<organism evidence="2 3">
    <name type="scientific">Croceivirga thetidis</name>
    <dbReference type="NCBI Taxonomy" id="2721623"/>
    <lineage>
        <taxon>Bacteria</taxon>
        <taxon>Pseudomonadati</taxon>
        <taxon>Bacteroidota</taxon>
        <taxon>Flavobacteriia</taxon>
        <taxon>Flavobacteriales</taxon>
        <taxon>Flavobacteriaceae</taxon>
        <taxon>Croceivirga</taxon>
    </lineage>
</organism>
<keyword evidence="3" id="KW-1185">Reference proteome</keyword>
<dbReference type="InterPro" id="IPR001763">
    <property type="entry name" value="Rhodanese-like_dom"/>
</dbReference>
<protein>
    <submittedName>
        <fullName evidence="2">Sulfurtransferase</fullName>
    </submittedName>
</protein>
<dbReference type="InterPro" id="IPR000594">
    <property type="entry name" value="ThiF_NAD_FAD-bd"/>
</dbReference>
<dbReference type="InterPro" id="IPR036873">
    <property type="entry name" value="Rhodanese-like_dom_sf"/>
</dbReference>
<feature type="domain" description="Rhodanese" evidence="1">
    <location>
        <begin position="269"/>
        <end position="355"/>
    </location>
</feature>
<dbReference type="InterPro" id="IPR045886">
    <property type="entry name" value="ThiF/MoeB/HesA"/>
</dbReference>
<dbReference type="Gene3D" id="3.40.250.10">
    <property type="entry name" value="Rhodanese-like domain"/>
    <property type="match status" value="1"/>
</dbReference>
<dbReference type="PANTHER" id="PTHR10953:SF102">
    <property type="entry name" value="ADENYLYLTRANSFERASE AND SULFURTRANSFERASE MOCS3"/>
    <property type="match status" value="1"/>
</dbReference>
<dbReference type="CDD" id="cd00757">
    <property type="entry name" value="ThiF_MoeB_HesA_family"/>
    <property type="match status" value="1"/>
</dbReference>
<accession>A0ABX1GTD5</accession>
<dbReference type="Pfam" id="PF00581">
    <property type="entry name" value="Rhodanese"/>
    <property type="match status" value="1"/>
</dbReference>
<sequence length="356" mass="39146">MTNRYIRHTSLSSFGVQGQTKLSKASILIVGLGGLGIPAAQYLNAMGVGEIGLVENDIIALHNLQRQVLYSENDIGKSKLDVTLHKLQEQNQSTAFKTFDAYLTPENALEIIAQFDLVIDATDNFESRYLINDACVILDKPFVYGALHAFEGQISVFNFEEGPTYRCLFPVQPGIDEIPNCDDNGVLGILPGIIGSLQALEAVKVITGIGAVLSGKLLLFDGLSQTTQKINFNLNPINKGISHLKESYHATSCTNIKNISAEEFIEISERESIQIIDVRSDTEFGNGYWKGAKNIPLSDIDKRLEEFDFNDEIYLLCQSGIRSQKAYELLTTLRPSAKLINVAGGMNNLELHVGSN</sequence>
<dbReference type="EMBL" id="JAAWWL010000002">
    <property type="protein sequence ID" value="NKI32306.1"/>
    <property type="molecule type" value="Genomic_DNA"/>
</dbReference>